<evidence type="ECO:0000256" key="3">
    <source>
        <dbReference type="ARBA" id="ARBA00022679"/>
    </source>
</evidence>
<dbReference type="PROSITE" id="PS50013">
    <property type="entry name" value="CHROMO_2"/>
    <property type="match status" value="1"/>
</dbReference>
<dbReference type="Gene3D" id="3.30.420.10">
    <property type="entry name" value="Ribonuclease H-like superfamily/Ribonuclease H"/>
    <property type="match status" value="1"/>
</dbReference>
<dbReference type="InterPro" id="IPR043128">
    <property type="entry name" value="Rev_trsase/Diguanyl_cyclase"/>
</dbReference>
<dbReference type="EMBL" id="AC020646">
    <property type="protein sequence ID" value="AAF79797.1"/>
    <property type="molecule type" value="Genomic_DNA"/>
</dbReference>
<evidence type="ECO:0000256" key="10">
    <source>
        <dbReference type="ARBA" id="ARBA00022842"/>
    </source>
</evidence>
<evidence type="ECO:0000256" key="8">
    <source>
        <dbReference type="ARBA" id="ARBA00022759"/>
    </source>
</evidence>
<dbReference type="InterPro" id="IPR016197">
    <property type="entry name" value="Chromo-like_dom_sf"/>
</dbReference>
<keyword evidence="11" id="KW-0229">DNA integration</keyword>
<dbReference type="InterPro" id="IPR005162">
    <property type="entry name" value="Retrotrans_gag_dom"/>
</dbReference>
<dbReference type="InterPro" id="IPR012337">
    <property type="entry name" value="RNaseH-like_sf"/>
</dbReference>
<dbReference type="Gene3D" id="3.30.70.270">
    <property type="match status" value="2"/>
</dbReference>
<dbReference type="ExpressionAtlas" id="Q9LP90">
    <property type="expression patterns" value="baseline and differential"/>
</dbReference>
<feature type="domain" description="Chromo" evidence="16">
    <location>
        <begin position="1332"/>
        <end position="1375"/>
    </location>
</feature>
<dbReference type="InterPro" id="IPR050951">
    <property type="entry name" value="Retrovirus_Pol_polyprotein"/>
</dbReference>
<feature type="domain" description="Reverse transcriptase" evidence="17">
    <location>
        <begin position="552"/>
        <end position="754"/>
    </location>
</feature>
<keyword evidence="9" id="KW-0378">Hydrolase</keyword>
<dbReference type="InterPro" id="IPR041588">
    <property type="entry name" value="Integrase_H2C2"/>
</dbReference>
<dbReference type="InterPro" id="IPR043502">
    <property type="entry name" value="DNA/RNA_pol_sf"/>
</dbReference>
<feature type="domain" description="Integrase catalytic" evidence="18">
    <location>
        <begin position="1028"/>
        <end position="1188"/>
    </location>
</feature>
<keyword evidence="8" id="KW-0255">Endonuclease</keyword>
<dbReference type="Gene3D" id="1.10.340.70">
    <property type="match status" value="1"/>
</dbReference>
<sequence>MVMESSLSPVCEISQAEEHAASLADVYDQIGDLGGKIRSSDARLSTLDSKIGSLDDKMGSQDLKFGAIERKLELLLNSMPGIATVQEVGGTSQTLPPRSQDHRNQVRVSQLEPCRGVIRPRIRENLLKNVEMPMFDGSGIYGWIARVERFFRSGGYNEAEQLALVSVSVSGEALSWYNWAISRGDFVSWLKLKSGLMLRFGNLKLRGPSQSLFCIKQTGSVAEYVQRFEDLSSQVGGLDDQKLEGIFLNGLTGEMQELVHMHKPQNLPEMVAVARSMETSVMRRVVQKELQLVKLDEKRRKGICFRCDGPWSKEHKCPNKELRVLTVINGFEMEVLESNSVEEEFHDSVAQFAELSFSSYMGLPSYTTIKMKGSICKGEWCHTQFYFPNFHIRLGTGITVQGLGLCDKVTMTLPVGCGQELELTTHFITLDLGPVDVILGIAWLRTLGDCKVNWERHELSFLYHGRTVTLRGDPELDTFKMSLKSFSTKFRLQNKELEVSLNSHQNLKGLPPIKGNEHAISLLPGTRAISVRPYRYPHAHKEAMEGLVSEMLDNGIIRASKSPFSSPVLLVKKKDQSWRFCVDYRALNRATIPNKFPIPMIDQLLDELHGAIIFSKLDLRAGYHQIRMKVEDIEKTTFRTHDGHFEFLVMPFGLSNAPATFQSSMNDMLRPFLRKFVLVFFDDILIYSRNEQEHEEHLAMVLKVLEEHQFYANRKKPYHITQGVSTDPTKTVAMTKWVTPQSVKELRGFLGLTGYYRRFLKGYGTLARPLTELLKKDSFVWSESAQEAFDALKRAMSTAPVLALPDFGKVHGLTSKEQLKPVYERELMAIVLSIQKWKHYLMGRRFVLHTDQKSLKFLQEQREVSMDYQKWLTKLLHYEFDILYKLGVDNKAADGLSRMVQPTGSFSSMLLMAFTVPTVLQLHDLYEEIDSNAHLQHLVKECLSAKQGTSAYTVKEGRLWKKQRLIIPKDSKFLPLILAEYHSGLLGGHSGVLKTMKRIQQSFHWEGMMKDIQKFVAKCEMCQRQKYSTLSPAGLLQPLPIPTQVWEDISLDFVEGLPDRLSKYGHFIGLKHPFNAVDVARIFIHEVVKLHGFPASIVSDRDNTFLSSFWKDCFKLSGTKLKYSTAFHPQTDGQTEVLNRTLETYLRCFASAHPKTWFQYLPRAELWYNSSFHTTIKTTPFKVLYGRDPPPIMRFEANSTKNCELEGLLKQRDLMLADIKEHLVNAQQLMKNNDDKHRREVEFDTRNRVFLKLRPYRQNSVTKRVCQKLAAKYFGPFEIMERIGKVAYRLKLPEGSKIHLVFHVSQLKQVLGDHHQVIPLPEVLTADNEFVVVPEAVLETRYNEDGLLEALVHWQGLPVHEDTWEIAKDLKKQFPGLALQDKLHVEGGGGEGVLISP</sequence>
<evidence type="ECO:0000256" key="15">
    <source>
        <dbReference type="ARBA" id="ARBA00023172"/>
    </source>
</evidence>
<evidence type="ECO:0000256" key="9">
    <source>
        <dbReference type="ARBA" id="ARBA00022801"/>
    </source>
</evidence>
<keyword evidence="15" id="KW-0233">DNA recombination</keyword>
<dbReference type="Pfam" id="PF00078">
    <property type="entry name" value="RVT_1"/>
    <property type="match status" value="1"/>
</dbReference>
<dbReference type="InterPro" id="IPR023780">
    <property type="entry name" value="Chromo_domain"/>
</dbReference>
<dbReference type="PROSITE" id="PS50878">
    <property type="entry name" value="RT_POL"/>
    <property type="match status" value="1"/>
</dbReference>
<evidence type="ECO:0000256" key="6">
    <source>
        <dbReference type="ARBA" id="ARBA00022723"/>
    </source>
</evidence>
<dbReference type="FunFam" id="3.30.70.270:FF:000020">
    <property type="entry name" value="Transposon Tf2-6 polyprotein-like Protein"/>
    <property type="match status" value="1"/>
</dbReference>
<dbReference type="Pfam" id="PF17917">
    <property type="entry name" value="RT_RNaseH"/>
    <property type="match status" value="1"/>
</dbReference>
<dbReference type="GO" id="GO:0015074">
    <property type="term" value="P:DNA integration"/>
    <property type="evidence" value="ECO:0007669"/>
    <property type="project" value="UniProtKB-KW"/>
</dbReference>
<dbReference type="SUPFAM" id="SSF56672">
    <property type="entry name" value="DNA/RNA polymerases"/>
    <property type="match status" value="1"/>
</dbReference>
<evidence type="ECO:0000259" key="16">
    <source>
        <dbReference type="PROSITE" id="PS50013"/>
    </source>
</evidence>
<evidence type="ECO:0000256" key="12">
    <source>
        <dbReference type="ARBA" id="ARBA00022918"/>
    </source>
</evidence>
<keyword evidence="7" id="KW-0064">Aspartyl protease</keyword>
<dbReference type="FunFam" id="3.10.10.10:FF:000007">
    <property type="entry name" value="Retrovirus-related Pol polyprotein from transposon 17.6-like Protein"/>
    <property type="match status" value="1"/>
</dbReference>
<dbReference type="Gene3D" id="2.40.70.10">
    <property type="entry name" value="Acid Proteases"/>
    <property type="match status" value="1"/>
</dbReference>
<dbReference type="Gene3D" id="3.10.10.10">
    <property type="entry name" value="HIV Type 1 Reverse Transcriptase, subunit A, domain 1"/>
    <property type="match status" value="1"/>
</dbReference>
<dbReference type="GO" id="GO:0046872">
    <property type="term" value="F:metal ion binding"/>
    <property type="evidence" value="ECO:0007669"/>
    <property type="project" value="UniProtKB-KW"/>
</dbReference>
<evidence type="ECO:0000256" key="2">
    <source>
        <dbReference type="ARBA" id="ARBA00022670"/>
    </source>
</evidence>
<dbReference type="GO" id="GO:0004519">
    <property type="term" value="F:endonuclease activity"/>
    <property type="evidence" value="ECO:0007669"/>
    <property type="project" value="UniProtKB-KW"/>
</dbReference>
<keyword evidence="13" id="KW-0239">DNA-directed DNA polymerase</keyword>
<dbReference type="Pfam" id="PF24626">
    <property type="entry name" value="SH3_Tf2-1"/>
    <property type="match status" value="1"/>
</dbReference>
<dbReference type="GO" id="GO:0004190">
    <property type="term" value="F:aspartic-type endopeptidase activity"/>
    <property type="evidence" value="ECO:0007669"/>
    <property type="project" value="UniProtKB-KW"/>
</dbReference>
<dbReference type="Pfam" id="PF17921">
    <property type="entry name" value="Integrase_H2C2"/>
    <property type="match status" value="1"/>
</dbReference>
<dbReference type="Pfam" id="PF00385">
    <property type="entry name" value="Chromo"/>
    <property type="match status" value="1"/>
</dbReference>
<reference key="1">
    <citation type="journal article" date="2000" name="Nature">
        <title>Sequence and analysis of chromosome 1 of the plant Arabidopsis thaliana.</title>
        <authorList>
            <person name="Theologis A."/>
            <person name="Ecker J.R."/>
            <person name="Palm C.J."/>
            <person name="Federspiel N.A."/>
            <person name="Kaul S."/>
            <person name="White O."/>
            <person name="Alonso J."/>
            <person name="Altafi H."/>
            <person name="Araujo R."/>
            <person name="Bowman C.L."/>
            <person name="Brooks S.Y."/>
            <person name="Buehler E."/>
            <person name="Chan A."/>
            <person name="Chao Q."/>
            <person name="Chen H."/>
            <person name="Cheuk R.F."/>
            <person name="Chin C.W."/>
            <person name="Chung M.K."/>
            <person name="Conn L."/>
            <person name="Conway A.B."/>
            <person name="Conway A.R."/>
            <person name="Creasy T.H."/>
            <person name="Dewar K."/>
            <person name="Dunn P."/>
            <person name="Etgu P."/>
            <person name="Feldblyum T.V."/>
            <person name="Feng J."/>
            <person name="Fong B."/>
            <person name="Fujii C.Y."/>
            <person name="Gill J.E."/>
            <person name="Goldsmith A.D."/>
            <person name="Haas B."/>
            <person name="Hansen N.F."/>
            <person name="Hughes B."/>
            <person name="Huizar L."/>
            <person name="Hunter J.L."/>
            <person name="Jenkins J."/>
            <person name="Johnson-Hopson C."/>
            <person name="Khan S."/>
            <person name="Khaykin E."/>
            <person name="Kim C.J."/>
            <person name="Koo H.L."/>
            <person name="Kremenetskaia I."/>
            <person name="Kurtz D.B."/>
            <person name="Kwan A."/>
            <person name="Lam B."/>
            <person name="Langin-Hooper S."/>
            <person name="Lee A."/>
            <person name="Lee J.M."/>
            <person name="Lenz C.A."/>
            <person name="Li J.H."/>
            <person name="Li Y."/>
            <person name="Lin X."/>
            <person name="Liu S.X."/>
            <person name="Liu Z.A."/>
            <person name="Luros J.S."/>
            <person name="Maiti R."/>
            <person name="Marziali A."/>
            <person name="Militscher J."/>
            <person name="Miranda M."/>
            <person name="Nguyen M."/>
            <person name="Nierman W.C."/>
            <person name="Osborne B.I."/>
            <person name="Pai G."/>
            <person name="Peterson J."/>
            <person name="Pham P.K."/>
            <person name="Rizzo M."/>
            <person name="Rooney T."/>
            <person name="Rowley D."/>
            <person name="Sakano H."/>
            <person name="Salzberg S.L."/>
            <person name="Schwartz J.R."/>
            <person name="Shinn P."/>
            <person name="Southwick A.M."/>
            <person name="Sun H."/>
            <person name="Tallon L.J."/>
            <person name="Tambunga G."/>
            <person name="Toriumi M.J."/>
            <person name="Town C.D."/>
            <person name="Utterback T."/>
            <person name="Van Aken S."/>
            <person name="Vaysberg M."/>
            <person name="Vysotskaia V.S."/>
            <person name="Walker M."/>
            <person name="Wu D."/>
            <person name="Yu G."/>
            <person name="Fraser C.M."/>
            <person name="Venter J.C."/>
            <person name="Davis R.W."/>
        </authorList>
    </citation>
    <scope>NUCLEOTIDE SEQUENCE [LARGE SCALE GENOMIC DNA]</scope>
    <source>
        <strain>cv. Columbia</strain>
    </source>
</reference>
<dbReference type="CDD" id="cd09274">
    <property type="entry name" value="RNase_HI_RT_Ty3"/>
    <property type="match status" value="1"/>
</dbReference>
<dbReference type="PROSITE" id="PS50994">
    <property type="entry name" value="INTEGRASE"/>
    <property type="match status" value="1"/>
</dbReference>
<proteinExistence type="predicted"/>
<dbReference type="InterPro" id="IPR000477">
    <property type="entry name" value="RT_dom"/>
</dbReference>
<keyword evidence="10" id="KW-0460">Magnesium</keyword>
<protein>
    <recommendedName>
        <fullName evidence="1">RNA-directed DNA polymerase</fullName>
        <ecNumber evidence="1">2.7.7.49</ecNumber>
    </recommendedName>
</protein>
<accession>Q9LP90</accession>
<reference evidence="19" key="2">
    <citation type="submission" date="2000-02" db="EMBL/GenBank/DDBJ databases">
        <title>Genomic sequence for Arabidopsis thaliana BAC T32E20 from chromosome I.</title>
        <authorList>
            <person name="Shinn P."/>
            <person name="Brooks S."/>
            <person name="Buehler E."/>
            <person name="Chao Q."/>
            <person name="Johnson-Hopson C."/>
            <person name="Khan S."/>
            <person name="Kim C."/>
            <person name="Altafi H."/>
            <person name="Bei Q."/>
            <person name="Chin C."/>
            <person name="Chiou J."/>
            <person name="Choi E."/>
            <person name="Conn L."/>
            <person name="Conway A."/>
            <person name="Gonzales A."/>
            <person name="Hansen N."/>
            <person name="Howing B."/>
            <person name="Koo T."/>
            <person name="Lam B."/>
            <person name="Lee J."/>
            <person name="Lenz C."/>
            <person name="Li J."/>
            <person name="Liu A."/>
            <person name="Liu K."/>
            <person name="Liu S."/>
            <person name="Mukharsky N."/>
            <person name="Nguyen M."/>
            <person name="Palm C."/>
            <person name="Pham P."/>
            <person name="Sakano H."/>
            <person name="Schwartz J."/>
            <person name="Southwick A."/>
            <person name="Thaveri A."/>
            <person name="Toriumi M."/>
            <person name="Vaysberg M."/>
            <person name="Yu G."/>
            <person name="Federspiel N.A."/>
            <person name="Theologis A."/>
            <person name="Ecker J.R."/>
        </authorList>
    </citation>
    <scope>NUCLEOTIDE SEQUENCE</scope>
</reference>
<dbReference type="SUPFAM" id="SSF53098">
    <property type="entry name" value="Ribonuclease H-like"/>
    <property type="match status" value="1"/>
</dbReference>
<evidence type="ECO:0000313" key="19">
    <source>
        <dbReference type="EMBL" id="AAF79797.1"/>
    </source>
</evidence>
<dbReference type="InterPro" id="IPR001584">
    <property type="entry name" value="Integrase_cat-core"/>
</dbReference>
<evidence type="ECO:0000256" key="11">
    <source>
        <dbReference type="ARBA" id="ARBA00022908"/>
    </source>
</evidence>
<dbReference type="CDD" id="cd18979">
    <property type="entry name" value="CD_POL_like"/>
    <property type="match status" value="1"/>
</dbReference>
<dbReference type="InterPro" id="IPR041373">
    <property type="entry name" value="RT_RNaseH"/>
</dbReference>
<evidence type="ECO:0000256" key="5">
    <source>
        <dbReference type="ARBA" id="ARBA00022722"/>
    </source>
</evidence>
<dbReference type="InterPro" id="IPR036397">
    <property type="entry name" value="RNaseH_sf"/>
</dbReference>
<keyword evidence="5" id="KW-0540">Nuclease</keyword>
<keyword evidence="6" id="KW-0479">Metal-binding</keyword>
<dbReference type="Gene3D" id="2.40.50.40">
    <property type="match status" value="1"/>
</dbReference>
<reference evidence="19" key="3">
    <citation type="submission" date="2000-06" db="EMBL/GenBank/DDBJ databases">
        <authorList>
            <person name="Cheuk R."/>
            <person name="Shinn P."/>
            <person name="Brooks S."/>
            <person name="Buehler E."/>
            <person name="Chao Q."/>
            <person name="Johnson-Hopson C."/>
            <person name="Khan S."/>
            <person name="Kim C."/>
            <person name="Altafi H."/>
            <person name="Bei B."/>
            <person name="Chin C."/>
            <person name="Chiou J."/>
            <person name="Choi E."/>
            <person name="Conn L."/>
            <person name="Conway A."/>
            <person name="Gonzalez A."/>
            <person name="Hansen N."/>
            <person name="Howing B."/>
            <person name="Koo T."/>
            <person name="Lam B."/>
            <person name="Lee J."/>
            <person name="Lenz C."/>
            <person name="Li J."/>
            <person name="Liu A."/>
            <person name="Liu J."/>
            <person name="Liu S."/>
            <person name="Mukharsky N."/>
            <person name="Nguyen M."/>
            <person name="Palm C."/>
            <person name="Pham P."/>
            <person name="Sakano H."/>
            <person name="Schwartz J."/>
            <person name="Southwick A."/>
            <person name="Thaveri A."/>
            <person name="Toriumi M."/>
            <person name="Vaysberg M."/>
            <person name="Yu G."/>
            <person name="Davis R."/>
            <person name="Federspiel N."/>
            <person name="Theologis A."/>
            <person name="Ecker J."/>
        </authorList>
    </citation>
    <scope>NUCLEOTIDE SEQUENCE</scope>
</reference>
<dbReference type="GO" id="GO:0003887">
    <property type="term" value="F:DNA-directed DNA polymerase activity"/>
    <property type="evidence" value="ECO:0007669"/>
    <property type="project" value="UniProtKB-KW"/>
</dbReference>
<dbReference type="FunFam" id="1.10.340.70:FF:000001">
    <property type="entry name" value="Retrovirus-related Pol polyprotein from transposon gypsy-like Protein"/>
    <property type="match status" value="1"/>
</dbReference>
<dbReference type="Pfam" id="PF03732">
    <property type="entry name" value="Retrotrans_gag"/>
    <property type="match status" value="1"/>
</dbReference>
<keyword evidence="12" id="KW-0695">RNA-directed DNA polymerase</keyword>
<evidence type="ECO:0000256" key="4">
    <source>
        <dbReference type="ARBA" id="ARBA00022695"/>
    </source>
</evidence>
<organism evidence="19">
    <name type="scientific">Arabidopsis thaliana</name>
    <name type="common">Mouse-ear cress</name>
    <dbReference type="NCBI Taxonomy" id="3702"/>
    <lineage>
        <taxon>Eukaryota</taxon>
        <taxon>Viridiplantae</taxon>
        <taxon>Streptophyta</taxon>
        <taxon>Embryophyta</taxon>
        <taxon>Tracheophyta</taxon>
        <taxon>Spermatophyta</taxon>
        <taxon>Magnoliopsida</taxon>
        <taxon>eudicotyledons</taxon>
        <taxon>Gunneridae</taxon>
        <taxon>Pentapetalae</taxon>
        <taxon>rosids</taxon>
        <taxon>malvids</taxon>
        <taxon>Brassicales</taxon>
        <taxon>Brassicaceae</taxon>
        <taxon>Camelineae</taxon>
        <taxon>Arabidopsis</taxon>
    </lineage>
</organism>
<keyword evidence="14" id="KW-0238">DNA-binding</keyword>
<dbReference type="GO" id="GO:0006508">
    <property type="term" value="P:proteolysis"/>
    <property type="evidence" value="ECO:0007669"/>
    <property type="project" value="UniProtKB-KW"/>
</dbReference>
<dbReference type="PANTHER" id="PTHR37984">
    <property type="entry name" value="PROTEIN CBG26694"/>
    <property type="match status" value="1"/>
</dbReference>
<dbReference type="InterPro" id="IPR056924">
    <property type="entry name" value="SH3_Tf2-1"/>
</dbReference>
<evidence type="ECO:0000259" key="17">
    <source>
        <dbReference type="PROSITE" id="PS50878"/>
    </source>
</evidence>
<dbReference type="InterPro" id="IPR000953">
    <property type="entry name" value="Chromo/chromo_shadow_dom"/>
</dbReference>
<dbReference type="PANTHER" id="PTHR37984:SF5">
    <property type="entry name" value="PROTEIN NYNRIN-LIKE"/>
    <property type="match status" value="1"/>
</dbReference>
<dbReference type="GO" id="GO:0003964">
    <property type="term" value="F:RNA-directed DNA polymerase activity"/>
    <property type="evidence" value="ECO:0007669"/>
    <property type="project" value="UniProtKB-KW"/>
</dbReference>
<evidence type="ECO:0000256" key="7">
    <source>
        <dbReference type="ARBA" id="ARBA00022750"/>
    </source>
</evidence>
<dbReference type="SUPFAM" id="SSF54160">
    <property type="entry name" value="Chromo domain-like"/>
    <property type="match status" value="1"/>
</dbReference>
<dbReference type="GO" id="GO:0003677">
    <property type="term" value="F:DNA binding"/>
    <property type="evidence" value="ECO:0007669"/>
    <property type="project" value="UniProtKB-KW"/>
</dbReference>
<dbReference type="InterPro" id="IPR021109">
    <property type="entry name" value="Peptidase_aspartic_dom_sf"/>
</dbReference>
<dbReference type="CDD" id="cd01647">
    <property type="entry name" value="RT_LTR"/>
    <property type="match status" value="1"/>
</dbReference>
<dbReference type="EC" id="2.7.7.49" evidence="1"/>
<evidence type="ECO:0000259" key="18">
    <source>
        <dbReference type="PROSITE" id="PS50994"/>
    </source>
</evidence>
<name>Q9LP90_ARATH</name>
<keyword evidence="2" id="KW-0645">Protease</keyword>
<dbReference type="GO" id="GO:0006310">
    <property type="term" value="P:DNA recombination"/>
    <property type="evidence" value="ECO:0007669"/>
    <property type="project" value="UniProtKB-KW"/>
</dbReference>
<keyword evidence="4" id="KW-0548">Nucleotidyltransferase</keyword>
<evidence type="ECO:0000256" key="13">
    <source>
        <dbReference type="ARBA" id="ARBA00022932"/>
    </source>
</evidence>
<evidence type="ECO:0000256" key="1">
    <source>
        <dbReference type="ARBA" id="ARBA00012493"/>
    </source>
</evidence>
<keyword evidence="3" id="KW-0808">Transferase</keyword>
<evidence type="ECO:0000256" key="14">
    <source>
        <dbReference type="ARBA" id="ARBA00023125"/>
    </source>
</evidence>